<keyword evidence="2" id="KW-1185">Reference proteome</keyword>
<comment type="caution">
    <text evidence="1">The sequence shown here is derived from an EMBL/GenBank/DDBJ whole genome shotgun (WGS) entry which is preliminary data.</text>
</comment>
<gene>
    <name evidence="1" type="ORF">BC673_11554</name>
</gene>
<dbReference type="RefSeq" id="WP_006044504.1">
    <property type="nucleotide sequence ID" value="NZ_QLTQ01000015.1"/>
</dbReference>
<evidence type="ECO:0000313" key="2">
    <source>
        <dbReference type="Proteomes" id="UP000249852"/>
    </source>
</evidence>
<sequence>MDIAHYFNYPEELNKETLYDLRKLIAIYPFYQPARILLLKNLFLLHDATFDEELRRAAIYITDRRVLFNLVEAAHCQLHIEKIQESVLQPAKGQEQTEISTNRTVSLIDNFLEQIPNIPEKEGKEHRKPTPIDATVDYVAFLMNSKEEEKKENETPELRGQSLIDNFIHNEGGKIILQENTEYEPEDIDETDEEIATTEDNGYFTETLARIYIKQGRYSKALEIINRLNLVYPKKNRYFADQIRFLQKLIINNNNKIT</sequence>
<evidence type="ECO:0000313" key="1">
    <source>
        <dbReference type="EMBL" id="RAS44742.1"/>
    </source>
</evidence>
<dbReference type="Proteomes" id="UP000249852">
    <property type="component" value="Unassembled WGS sequence"/>
</dbReference>
<protein>
    <recommendedName>
        <fullName evidence="3">Tetratricopeptide repeat protein</fullName>
    </recommendedName>
</protein>
<dbReference type="EMBL" id="QLTQ01000015">
    <property type="protein sequence ID" value="RAS44742.1"/>
    <property type="molecule type" value="Genomic_DNA"/>
</dbReference>
<reference evidence="1 2" key="1">
    <citation type="submission" date="2018-06" db="EMBL/GenBank/DDBJ databases">
        <title>Genomic Encyclopedia of Archaeal and Bacterial Type Strains, Phase II (KMG-II): from individual species to whole genera.</title>
        <authorList>
            <person name="Goeker M."/>
        </authorList>
    </citation>
    <scope>NUCLEOTIDE SEQUENCE [LARGE SCALE GENOMIC DNA]</scope>
    <source>
        <strain evidence="1 2">DSM 18710</strain>
    </source>
</reference>
<proteinExistence type="predicted"/>
<name>A0ABX9DQL2_9BACT</name>
<organism evidence="1 2">
    <name type="scientific">Prevotella pallens</name>
    <dbReference type="NCBI Taxonomy" id="60133"/>
    <lineage>
        <taxon>Bacteria</taxon>
        <taxon>Pseudomonadati</taxon>
        <taxon>Bacteroidota</taxon>
        <taxon>Bacteroidia</taxon>
        <taxon>Bacteroidales</taxon>
        <taxon>Prevotellaceae</taxon>
        <taxon>Prevotella</taxon>
    </lineage>
</organism>
<evidence type="ECO:0008006" key="3">
    <source>
        <dbReference type="Google" id="ProtNLM"/>
    </source>
</evidence>
<accession>A0ABX9DQL2</accession>